<name>A0A0D2MTE6_9CHLO</name>
<dbReference type="KEGG" id="mng:MNEG_10262"/>
<dbReference type="Proteomes" id="UP000054498">
    <property type="component" value="Unassembled WGS sequence"/>
</dbReference>
<feature type="compositionally biased region" description="Gly residues" evidence="1">
    <location>
        <begin position="142"/>
        <end position="154"/>
    </location>
</feature>
<evidence type="ECO:0000313" key="3">
    <source>
        <dbReference type="Proteomes" id="UP000054498"/>
    </source>
</evidence>
<organism evidence="2 3">
    <name type="scientific">Monoraphidium neglectum</name>
    <dbReference type="NCBI Taxonomy" id="145388"/>
    <lineage>
        <taxon>Eukaryota</taxon>
        <taxon>Viridiplantae</taxon>
        <taxon>Chlorophyta</taxon>
        <taxon>core chlorophytes</taxon>
        <taxon>Chlorophyceae</taxon>
        <taxon>CS clade</taxon>
        <taxon>Sphaeropleales</taxon>
        <taxon>Selenastraceae</taxon>
        <taxon>Monoraphidium</taxon>
    </lineage>
</organism>
<feature type="region of interest" description="Disordered" evidence="1">
    <location>
        <begin position="15"/>
        <end position="51"/>
    </location>
</feature>
<dbReference type="RefSeq" id="XP_013896720.1">
    <property type="nucleotide sequence ID" value="XM_014041266.1"/>
</dbReference>
<dbReference type="GeneID" id="25727407"/>
<reference evidence="2 3" key="1">
    <citation type="journal article" date="2013" name="BMC Genomics">
        <title>Reconstruction of the lipid metabolism for the microalga Monoraphidium neglectum from its genome sequence reveals characteristics suitable for biofuel production.</title>
        <authorList>
            <person name="Bogen C."/>
            <person name="Al-Dilaimi A."/>
            <person name="Albersmeier A."/>
            <person name="Wichmann J."/>
            <person name="Grundmann M."/>
            <person name="Rupp O."/>
            <person name="Lauersen K.J."/>
            <person name="Blifernez-Klassen O."/>
            <person name="Kalinowski J."/>
            <person name="Goesmann A."/>
            <person name="Mussgnug J.H."/>
            <person name="Kruse O."/>
        </authorList>
    </citation>
    <scope>NUCLEOTIDE SEQUENCE [LARGE SCALE GENOMIC DNA]</scope>
    <source>
        <strain evidence="2 3">SAG 48.87</strain>
    </source>
</reference>
<sequence length="189" mass="19398">MTPDIALFQYGYLLPGEDPRARQPLSRVDEAGFDPEADLAGPDVLAPPRPPLTAVDPLERLRAEQQRVQALANALAQGRPAAEAAILAASDPTGGLLRDVLAWRVQRQEALGAEARRLAEEIAAAAGRNMSEPEGTQDDSGSGSGFSDGTGNGIGVKVSSNRSSVGRVCVAGIEGEGACSAGADTGVLP</sequence>
<gene>
    <name evidence="2" type="ORF">MNEG_10262</name>
</gene>
<dbReference type="AlphaFoldDB" id="A0A0D2MTE6"/>
<accession>A0A0D2MTE6</accession>
<feature type="region of interest" description="Disordered" evidence="1">
    <location>
        <begin position="125"/>
        <end position="158"/>
    </location>
</feature>
<proteinExistence type="predicted"/>
<evidence type="ECO:0000256" key="1">
    <source>
        <dbReference type="SAM" id="MobiDB-lite"/>
    </source>
</evidence>
<protein>
    <submittedName>
        <fullName evidence="2">Uncharacterized protein</fullName>
    </submittedName>
</protein>
<dbReference type="EMBL" id="KK102465">
    <property type="protein sequence ID" value="KIY97700.1"/>
    <property type="molecule type" value="Genomic_DNA"/>
</dbReference>
<keyword evidence="3" id="KW-1185">Reference proteome</keyword>
<evidence type="ECO:0000313" key="2">
    <source>
        <dbReference type="EMBL" id="KIY97700.1"/>
    </source>
</evidence>